<keyword evidence="2" id="KW-1185">Reference proteome</keyword>
<evidence type="ECO:0000313" key="2">
    <source>
        <dbReference type="Proteomes" id="UP001580430"/>
    </source>
</evidence>
<comment type="caution">
    <text evidence="1">The sequence shown here is derived from an EMBL/GenBank/DDBJ whole genome shotgun (WGS) entry which is preliminary data.</text>
</comment>
<reference evidence="1 2" key="1">
    <citation type="submission" date="2024-09" db="EMBL/GenBank/DDBJ databases">
        <title>Paenibacillus zeirhizospherea sp. nov., isolated from surface of the maize (Zea mays) roots in a horticulture field, Hungary.</title>
        <authorList>
            <person name="Marton D."/>
            <person name="Farkas M."/>
            <person name="Bedics A."/>
            <person name="Toth E."/>
            <person name="Tancsics A."/>
            <person name="Boka K."/>
            <person name="Marati G."/>
            <person name="Kriszt B."/>
            <person name="Cserhati M."/>
        </authorList>
    </citation>
    <scope>NUCLEOTIDE SEQUENCE [LARGE SCALE GENOMIC DNA]</scope>
    <source>
        <strain evidence="1 2">JCM 18446</strain>
    </source>
</reference>
<protein>
    <submittedName>
        <fullName evidence="1">Uncharacterized protein</fullName>
    </submittedName>
</protein>
<proteinExistence type="predicted"/>
<organism evidence="1 2">
    <name type="scientific">Paenibacillus medicaginis</name>
    <dbReference type="NCBI Taxonomy" id="1470560"/>
    <lineage>
        <taxon>Bacteria</taxon>
        <taxon>Bacillati</taxon>
        <taxon>Bacillota</taxon>
        <taxon>Bacilli</taxon>
        <taxon>Bacillales</taxon>
        <taxon>Paenibacillaceae</taxon>
        <taxon>Paenibacillus</taxon>
    </lineage>
</organism>
<dbReference type="RefSeq" id="WP_375522564.1">
    <property type="nucleotide sequence ID" value="NZ_JBHIRY010000038.1"/>
</dbReference>
<name>A0ABV5C7Q3_9BACL</name>
<dbReference type="EMBL" id="JBHIRY010000038">
    <property type="protein sequence ID" value="MFB5763554.1"/>
    <property type="molecule type" value="Genomic_DNA"/>
</dbReference>
<gene>
    <name evidence="1" type="ORF">ACE5LO_24560</name>
</gene>
<dbReference type="Proteomes" id="UP001580430">
    <property type="component" value="Unassembled WGS sequence"/>
</dbReference>
<evidence type="ECO:0000313" key="1">
    <source>
        <dbReference type="EMBL" id="MFB5763554.1"/>
    </source>
</evidence>
<accession>A0ABV5C7Q3</accession>
<sequence>MATQIAATPTLKGRDAQKLINSLKKKPTMQSKKNGQMLIDYFKALEERGK</sequence>